<accession>I4B8R6</accession>
<reference evidence="1 2" key="1">
    <citation type="submission" date="2012-06" db="EMBL/GenBank/DDBJ databases">
        <title>The complete chromosome of genome of Turneriella parva DSM 21527.</title>
        <authorList>
            <consortium name="US DOE Joint Genome Institute (JGI-PGF)"/>
            <person name="Lucas S."/>
            <person name="Han J."/>
            <person name="Lapidus A."/>
            <person name="Bruce D."/>
            <person name="Goodwin L."/>
            <person name="Pitluck S."/>
            <person name="Peters L."/>
            <person name="Kyrpides N."/>
            <person name="Mavromatis K."/>
            <person name="Ivanova N."/>
            <person name="Mikhailova N."/>
            <person name="Chertkov O."/>
            <person name="Detter J.C."/>
            <person name="Tapia R."/>
            <person name="Han C."/>
            <person name="Land M."/>
            <person name="Hauser L."/>
            <person name="Markowitz V."/>
            <person name="Cheng J.-F."/>
            <person name="Hugenholtz P."/>
            <person name="Woyke T."/>
            <person name="Wu D."/>
            <person name="Gronow S."/>
            <person name="Wellnitz S."/>
            <person name="Brambilla E."/>
            <person name="Klenk H.-P."/>
            <person name="Eisen J.A."/>
        </authorList>
    </citation>
    <scope>NUCLEOTIDE SEQUENCE [LARGE SCALE GENOMIC DNA]</scope>
    <source>
        <strain evidence="2">ATCC BAA-1111 / DSM 21527 / NCTC 11395 / H</strain>
    </source>
</reference>
<evidence type="ECO:0000313" key="1">
    <source>
        <dbReference type="EMBL" id="AFM13673.1"/>
    </source>
</evidence>
<name>I4B8R6_TURPD</name>
<dbReference type="STRING" id="869212.Turpa_3034"/>
<keyword evidence="2" id="KW-1185">Reference proteome</keyword>
<sequence length="78" mass="8924">MRYLKSAMPVPGKGTAFMLYEIEGENTIVRMLTHIPEVNEIKLYPNPKVKSLFQPERLDEAAKEEFEYIWDMGSSAGS</sequence>
<gene>
    <name evidence="1" type="ordered locus">Turpa_3034</name>
</gene>
<dbReference type="HOGENOM" id="CLU_2585412_0_0_12"/>
<dbReference type="RefSeq" id="WP_014804174.1">
    <property type="nucleotide sequence ID" value="NC_018020.1"/>
</dbReference>
<evidence type="ECO:0000313" key="2">
    <source>
        <dbReference type="Proteomes" id="UP000006048"/>
    </source>
</evidence>
<proteinExistence type="predicted"/>
<dbReference type="EMBL" id="CP002959">
    <property type="protein sequence ID" value="AFM13673.1"/>
    <property type="molecule type" value="Genomic_DNA"/>
</dbReference>
<dbReference type="KEGG" id="tpx:Turpa_3034"/>
<dbReference type="Proteomes" id="UP000006048">
    <property type="component" value="Chromosome"/>
</dbReference>
<organism evidence="1 2">
    <name type="scientific">Turneriella parva (strain ATCC BAA-1111 / DSM 21527 / NCTC 11395 / H)</name>
    <name type="common">Leptospira parva</name>
    <dbReference type="NCBI Taxonomy" id="869212"/>
    <lineage>
        <taxon>Bacteria</taxon>
        <taxon>Pseudomonadati</taxon>
        <taxon>Spirochaetota</taxon>
        <taxon>Spirochaetia</taxon>
        <taxon>Leptospirales</taxon>
        <taxon>Leptospiraceae</taxon>
        <taxon>Turneriella</taxon>
    </lineage>
</organism>
<protein>
    <submittedName>
        <fullName evidence="1">Uncharacterized protein</fullName>
    </submittedName>
</protein>
<dbReference type="AlphaFoldDB" id="I4B8R6"/>